<accession>A0A2A9M9P8</accession>
<proteinExistence type="predicted"/>
<dbReference type="Proteomes" id="UP000224006">
    <property type="component" value="Unassembled WGS sequence"/>
</dbReference>
<gene>
    <name evidence="2" type="ORF">BESB_070860</name>
</gene>
<dbReference type="AlphaFoldDB" id="A0A2A9M9P8"/>
<name>A0A2A9M9P8_BESBE</name>
<organism evidence="2 3">
    <name type="scientific">Besnoitia besnoiti</name>
    <name type="common">Apicomplexan protozoan</name>
    <dbReference type="NCBI Taxonomy" id="94643"/>
    <lineage>
        <taxon>Eukaryota</taxon>
        <taxon>Sar</taxon>
        <taxon>Alveolata</taxon>
        <taxon>Apicomplexa</taxon>
        <taxon>Conoidasida</taxon>
        <taxon>Coccidia</taxon>
        <taxon>Eucoccidiorida</taxon>
        <taxon>Eimeriorina</taxon>
        <taxon>Sarcocystidae</taxon>
        <taxon>Besnoitia</taxon>
    </lineage>
</organism>
<dbReference type="VEuPathDB" id="ToxoDB:BESB_070860"/>
<feature type="chain" id="PRO_5012789681" description="Toxoplasma gondii family A protein" evidence="1">
    <location>
        <begin position="21"/>
        <end position="192"/>
    </location>
</feature>
<evidence type="ECO:0008006" key="4">
    <source>
        <dbReference type="Google" id="ProtNLM"/>
    </source>
</evidence>
<evidence type="ECO:0000256" key="1">
    <source>
        <dbReference type="SAM" id="SignalP"/>
    </source>
</evidence>
<dbReference type="RefSeq" id="XP_029217943.1">
    <property type="nucleotide sequence ID" value="XM_029365459.1"/>
</dbReference>
<dbReference type="KEGG" id="bbes:BESB_070860"/>
<sequence length="192" mass="21889">MSQRIGIFLWVVFAFAFVRADRQQIGVAAAGELLFEIGDSGLIANRKLSYWMPNGAAFTILDMFGRTTLEPHDVEKLAYAYSQDGCQLDQAVEYKDLFKLVPEDYKYWDISQQEFEYDNGGSPQRVTGKKMVFHSPPQDYLDEVVEVCFRLYDKTSKHESILIFGNIARNRSPITVIFLAITSLSLLPLVEL</sequence>
<evidence type="ECO:0000313" key="2">
    <source>
        <dbReference type="EMBL" id="PFH33934.1"/>
    </source>
</evidence>
<evidence type="ECO:0000313" key="3">
    <source>
        <dbReference type="Proteomes" id="UP000224006"/>
    </source>
</evidence>
<dbReference type="EMBL" id="NWUJ01000007">
    <property type="protein sequence ID" value="PFH33934.1"/>
    <property type="molecule type" value="Genomic_DNA"/>
</dbReference>
<dbReference type="GeneID" id="40312012"/>
<reference evidence="2 3" key="1">
    <citation type="submission" date="2017-09" db="EMBL/GenBank/DDBJ databases">
        <title>Genome sequencing of Besnoitia besnoiti strain Bb-Ger1.</title>
        <authorList>
            <person name="Schares G."/>
            <person name="Venepally P."/>
            <person name="Lorenzi H.A."/>
        </authorList>
    </citation>
    <scope>NUCLEOTIDE SEQUENCE [LARGE SCALE GENOMIC DNA]</scope>
    <source>
        <strain evidence="2 3">Bb-Ger1</strain>
    </source>
</reference>
<protein>
    <recommendedName>
        <fullName evidence="4">Toxoplasma gondii family A protein</fullName>
    </recommendedName>
</protein>
<comment type="caution">
    <text evidence="2">The sequence shown here is derived from an EMBL/GenBank/DDBJ whole genome shotgun (WGS) entry which is preliminary data.</text>
</comment>
<keyword evidence="1" id="KW-0732">Signal</keyword>
<keyword evidence="3" id="KW-1185">Reference proteome</keyword>
<feature type="signal peptide" evidence="1">
    <location>
        <begin position="1"/>
        <end position="20"/>
    </location>
</feature>